<protein>
    <submittedName>
        <fullName evidence="3">Uncharacterized protein</fullName>
    </submittedName>
</protein>
<dbReference type="InterPro" id="IPR036852">
    <property type="entry name" value="Peptidase_S8/S53_dom_sf"/>
</dbReference>
<dbReference type="PANTHER" id="PTHR10795">
    <property type="entry name" value="PROPROTEIN CONVERTASE SUBTILISIN/KEXIN"/>
    <property type="match status" value="1"/>
</dbReference>
<keyword evidence="4" id="KW-1185">Reference proteome</keyword>
<keyword evidence="2" id="KW-0732">Signal</keyword>
<dbReference type="GO" id="GO:0006508">
    <property type="term" value="P:proteolysis"/>
    <property type="evidence" value="ECO:0007669"/>
    <property type="project" value="InterPro"/>
</dbReference>
<sequence>MMTNAQIGNLNNAHIEDERFLSADNFAVSSGNDNPSKDNDPGLIYDIEPGDYVPNLCGLKYTNRQMNVILQPVLKSAHSNWFPAAIKSAMMTTSHIANLNNAPIEDERFLPANNFAVGSGHVNLPRLMILG</sequence>
<evidence type="ECO:0000313" key="3">
    <source>
        <dbReference type="EMBL" id="CAI9764699.1"/>
    </source>
</evidence>
<dbReference type="Proteomes" id="UP000834106">
    <property type="component" value="Chromosome 7"/>
</dbReference>
<accession>A0AAD1Z898</accession>
<evidence type="ECO:0000313" key="4">
    <source>
        <dbReference type="Proteomes" id="UP000834106"/>
    </source>
</evidence>
<gene>
    <name evidence="3" type="ORF">FPE_LOCUS12129</name>
</gene>
<reference evidence="3" key="1">
    <citation type="submission" date="2023-05" db="EMBL/GenBank/DDBJ databases">
        <authorList>
            <person name="Huff M."/>
        </authorList>
    </citation>
    <scope>NUCLEOTIDE SEQUENCE</scope>
</reference>
<dbReference type="EMBL" id="OU503042">
    <property type="protein sequence ID" value="CAI9764699.1"/>
    <property type="molecule type" value="Genomic_DNA"/>
</dbReference>
<evidence type="ECO:0000256" key="1">
    <source>
        <dbReference type="ARBA" id="ARBA00011073"/>
    </source>
</evidence>
<dbReference type="SUPFAM" id="SSF52743">
    <property type="entry name" value="Subtilisin-like"/>
    <property type="match status" value="1"/>
</dbReference>
<name>A0AAD1Z898_9LAMI</name>
<dbReference type="GO" id="GO:0004252">
    <property type="term" value="F:serine-type endopeptidase activity"/>
    <property type="evidence" value="ECO:0007669"/>
    <property type="project" value="InterPro"/>
</dbReference>
<evidence type="ECO:0000256" key="2">
    <source>
        <dbReference type="ARBA" id="ARBA00022729"/>
    </source>
</evidence>
<comment type="similarity">
    <text evidence="1">Belongs to the peptidase S8 family.</text>
</comment>
<organism evidence="3 4">
    <name type="scientific">Fraxinus pennsylvanica</name>
    <dbReference type="NCBI Taxonomy" id="56036"/>
    <lineage>
        <taxon>Eukaryota</taxon>
        <taxon>Viridiplantae</taxon>
        <taxon>Streptophyta</taxon>
        <taxon>Embryophyta</taxon>
        <taxon>Tracheophyta</taxon>
        <taxon>Spermatophyta</taxon>
        <taxon>Magnoliopsida</taxon>
        <taxon>eudicotyledons</taxon>
        <taxon>Gunneridae</taxon>
        <taxon>Pentapetalae</taxon>
        <taxon>asterids</taxon>
        <taxon>lamiids</taxon>
        <taxon>Lamiales</taxon>
        <taxon>Oleaceae</taxon>
        <taxon>Oleeae</taxon>
        <taxon>Fraxinus</taxon>
    </lineage>
</organism>
<proteinExistence type="inferred from homology"/>
<dbReference type="AlphaFoldDB" id="A0AAD1Z898"/>
<dbReference type="Gene3D" id="3.40.50.200">
    <property type="entry name" value="Peptidase S8/S53 domain"/>
    <property type="match status" value="1"/>
</dbReference>
<dbReference type="InterPro" id="IPR045051">
    <property type="entry name" value="SBT"/>
</dbReference>